<organism evidence="1 2">
    <name type="scientific">Lactococcus garvieae</name>
    <dbReference type="NCBI Taxonomy" id="1363"/>
    <lineage>
        <taxon>Bacteria</taxon>
        <taxon>Bacillati</taxon>
        <taxon>Bacillota</taxon>
        <taxon>Bacilli</taxon>
        <taxon>Lactobacillales</taxon>
        <taxon>Streptococcaceae</taxon>
        <taxon>Lactococcus</taxon>
    </lineage>
</organism>
<reference evidence="1 2" key="1">
    <citation type="submission" date="2016-10" db="EMBL/GenBank/DDBJ databases">
        <authorList>
            <person name="de Groot N.N."/>
        </authorList>
    </citation>
    <scope>NUCLEOTIDE SEQUENCE [LARGE SCALE GENOMIC DNA]</scope>
    <source>
        <strain evidence="1 2">M79</strain>
    </source>
</reference>
<dbReference type="EMBL" id="FOTJ01000009">
    <property type="protein sequence ID" value="SFL42892.1"/>
    <property type="molecule type" value="Genomic_DNA"/>
</dbReference>
<accession>A0A1I4HL28</accession>
<dbReference type="InterPro" id="IPR011009">
    <property type="entry name" value="Kinase-like_dom_sf"/>
</dbReference>
<name>A0A1I4HL28_9LACT</name>
<proteinExistence type="predicted"/>
<dbReference type="Proteomes" id="UP000181969">
    <property type="component" value="Unassembled WGS sequence"/>
</dbReference>
<evidence type="ECO:0000313" key="2">
    <source>
        <dbReference type="Proteomes" id="UP000181969"/>
    </source>
</evidence>
<dbReference type="AlphaFoldDB" id="A0A1I4HL28"/>
<dbReference type="OrthoDB" id="3806873at2"/>
<evidence type="ECO:0000313" key="1">
    <source>
        <dbReference type="EMBL" id="SFL42892.1"/>
    </source>
</evidence>
<dbReference type="Gene3D" id="3.90.1200.10">
    <property type="match status" value="1"/>
</dbReference>
<gene>
    <name evidence="1" type="ORF">SAMN05216438_10953</name>
</gene>
<dbReference type="SUPFAM" id="SSF56112">
    <property type="entry name" value="Protein kinase-like (PK-like)"/>
    <property type="match status" value="1"/>
</dbReference>
<dbReference type="RefSeq" id="WP_074751388.1">
    <property type="nucleotide sequence ID" value="NZ_CAXVJC010000012.1"/>
</dbReference>
<evidence type="ECO:0008006" key="3">
    <source>
        <dbReference type="Google" id="ProtNLM"/>
    </source>
</evidence>
<protein>
    <recommendedName>
        <fullName evidence="3">Aminoglycoside phosphotransferase</fullName>
    </recommendedName>
</protein>
<sequence length="206" mass="23009">MKETVNNFIADKFGTSEVCPVGFDPLAQPKAFAQDLGNFVYQLHQLEATGAENPALMLPVIEAEFLTLLDQMKRIAPVEGLRLYWDKASKNAWTKPAVVLHGELNLDTVWKRADKFSGVAETAASIIGDPACDLTIAWEIFDEKQRKIFFSAAEADRATVIRARVWAIYKAMKNYNAADIDQSILARDVLFRINEELGLGAEPDLY</sequence>